<protein>
    <submittedName>
        <fullName evidence="1">Uncharacterized protein</fullName>
    </submittedName>
</protein>
<evidence type="ECO:0000313" key="1">
    <source>
        <dbReference type="EMBL" id="KIL79549.1"/>
    </source>
</evidence>
<dbReference type="EMBL" id="JXLP01000002">
    <property type="protein sequence ID" value="KIL79549.1"/>
    <property type="molecule type" value="Genomic_DNA"/>
</dbReference>
<comment type="caution">
    <text evidence="1">The sequence shown here is derived from an EMBL/GenBank/DDBJ whole genome shotgun (WGS) entry which is preliminary data.</text>
</comment>
<dbReference type="Proteomes" id="UP000031982">
    <property type="component" value="Unassembled WGS sequence"/>
</dbReference>
<keyword evidence="2" id="KW-1185">Reference proteome</keyword>
<accession>A0ABR5AXS4</accession>
<proteinExistence type="predicted"/>
<sequence>MEINIEDSQVSLLLEIDGEVHLVGMDKEKLEAITLLVKRSIELVVPTGKSQKELREFLNYKG</sequence>
<evidence type="ECO:0000313" key="2">
    <source>
        <dbReference type="Proteomes" id="UP000031982"/>
    </source>
</evidence>
<organism evidence="1 2">
    <name type="scientific">Bacillus badius</name>
    <dbReference type="NCBI Taxonomy" id="1455"/>
    <lineage>
        <taxon>Bacteria</taxon>
        <taxon>Bacillati</taxon>
        <taxon>Bacillota</taxon>
        <taxon>Bacilli</taxon>
        <taxon>Bacillales</taxon>
        <taxon>Bacillaceae</taxon>
        <taxon>Pseudobacillus</taxon>
    </lineage>
</organism>
<dbReference type="RefSeq" id="WP_041113217.1">
    <property type="nucleotide sequence ID" value="NZ_JARTHD010000065.1"/>
</dbReference>
<reference evidence="1 2" key="1">
    <citation type="submission" date="2015-01" db="EMBL/GenBank/DDBJ databases">
        <title>Genome Assembly of Bacillus badius MTCC 1458.</title>
        <authorList>
            <person name="Verma A."/>
            <person name="Khatri I."/>
            <person name="Mual P."/>
            <person name="Subramanian S."/>
            <person name="Krishnamurthi S."/>
        </authorList>
    </citation>
    <scope>NUCLEOTIDE SEQUENCE [LARGE SCALE GENOMIC DNA]</scope>
    <source>
        <strain evidence="1 2">MTCC 1458</strain>
    </source>
</reference>
<gene>
    <name evidence="1" type="ORF">SD77_2003</name>
</gene>
<name>A0ABR5AXS4_BACBA</name>